<comment type="caution">
    <text evidence="2">The sequence shown here is derived from an EMBL/GenBank/DDBJ whole genome shotgun (WGS) entry which is preliminary data.</text>
</comment>
<evidence type="ECO:0000313" key="3">
    <source>
        <dbReference type="Proteomes" id="UP001189429"/>
    </source>
</evidence>
<accession>A0ABN9UMV4</accession>
<keyword evidence="3" id="KW-1185">Reference proteome</keyword>
<reference evidence="2" key="1">
    <citation type="submission" date="2023-10" db="EMBL/GenBank/DDBJ databases">
        <authorList>
            <person name="Chen Y."/>
            <person name="Shah S."/>
            <person name="Dougan E. K."/>
            <person name="Thang M."/>
            <person name="Chan C."/>
        </authorList>
    </citation>
    <scope>NUCLEOTIDE SEQUENCE [LARGE SCALE GENOMIC DNA]</scope>
</reference>
<gene>
    <name evidence="2" type="ORF">PCOR1329_LOCUS48862</name>
</gene>
<dbReference type="EMBL" id="CAUYUJ010015910">
    <property type="protein sequence ID" value="CAK0859525.1"/>
    <property type="molecule type" value="Genomic_DNA"/>
</dbReference>
<organism evidence="2 3">
    <name type="scientific">Prorocentrum cordatum</name>
    <dbReference type="NCBI Taxonomy" id="2364126"/>
    <lineage>
        <taxon>Eukaryota</taxon>
        <taxon>Sar</taxon>
        <taxon>Alveolata</taxon>
        <taxon>Dinophyceae</taxon>
        <taxon>Prorocentrales</taxon>
        <taxon>Prorocentraceae</taxon>
        <taxon>Prorocentrum</taxon>
    </lineage>
</organism>
<evidence type="ECO:0000256" key="1">
    <source>
        <dbReference type="SAM" id="MobiDB-lite"/>
    </source>
</evidence>
<protein>
    <submittedName>
        <fullName evidence="2">Uncharacterized protein</fullName>
    </submittedName>
</protein>
<feature type="region of interest" description="Disordered" evidence="1">
    <location>
        <begin position="1"/>
        <end position="56"/>
    </location>
</feature>
<name>A0ABN9UMV4_9DINO</name>
<proteinExistence type="predicted"/>
<evidence type="ECO:0000313" key="2">
    <source>
        <dbReference type="EMBL" id="CAK0859525.1"/>
    </source>
</evidence>
<dbReference type="Proteomes" id="UP001189429">
    <property type="component" value="Unassembled WGS sequence"/>
</dbReference>
<sequence>MTSTSGSSTSSVTVTSLSISNTSGTSTSRTLTSSTESSSISSTTSTSSGSSSVTGSTKIASDTIQNNLSNSEVPLQLSGSILASFSAPGAFGNDPLAAEKVLNSFRLTISQVVSIPASYISVWYLKSRRVRAATRQLIGDTFEVEFNISVPSDSAADVPDVVDAEASLTYVSII</sequence>